<dbReference type="AlphaFoldDB" id="A0A1V9FLL4"/>
<name>A0A1V9FLL4_9BACT</name>
<protein>
    <submittedName>
        <fullName evidence="1">Uncharacterized protein</fullName>
    </submittedName>
</protein>
<evidence type="ECO:0000313" key="1">
    <source>
        <dbReference type="EMBL" id="OQP59242.1"/>
    </source>
</evidence>
<accession>A0A1V9FLL4</accession>
<dbReference type="Proteomes" id="UP000192796">
    <property type="component" value="Unassembled WGS sequence"/>
</dbReference>
<organism evidence="1 2">
    <name type="scientific">Niastella vici</name>
    <dbReference type="NCBI Taxonomy" id="1703345"/>
    <lineage>
        <taxon>Bacteria</taxon>
        <taxon>Pseudomonadati</taxon>
        <taxon>Bacteroidota</taxon>
        <taxon>Chitinophagia</taxon>
        <taxon>Chitinophagales</taxon>
        <taxon>Chitinophagaceae</taxon>
        <taxon>Niastella</taxon>
    </lineage>
</organism>
<evidence type="ECO:0000313" key="2">
    <source>
        <dbReference type="Proteomes" id="UP000192796"/>
    </source>
</evidence>
<dbReference type="RefSeq" id="WP_081154806.1">
    <property type="nucleotide sequence ID" value="NZ_LVYD01000083.1"/>
</dbReference>
<reference evidence="1 2" key="1">
    <citation type="submission" date="2016-03" db="EMBL/GenBank/DDBJ databases">
        <title>Niastella vici sp. nov., isolated from farmland soil.</title>
        <authorList>
            <person name="Chen L."/>
            <person name="Wang D."/>
            <person name="Yang S."/>
            <person name="Wang G."/>
        </authorList>
    </citation>
    <scope>NUCLEOTIDE SEQUENCE [LARGE SCALE GENOMIC DNA]</scope>
    <source>
        <strain evidence="1 2">DJ57</strain>
    </source>
</reference>
<dbReference type="EMBL" id="LVYD01000083">
    <property type="protein sequence ID" value="OQP59242.1"/>
    <property type="molecule type" value="Genomic_DNA"/>
</dbReference>
<gene>
    <name evidence="1" type="ORF">A3860_37960</name>
</gene>
<comment type="caution">
    <text evidence="1">The sequence shown here is derived from an EMBL/GenBank/DDBJ whole genome shotgun (WGS) entry which is preliminary data.</text>
</comment>
<proteinExistence type="predicted"/>
<sequence length="64" mass="7387">MNSKVTQVIYFAVQNLYIVVVPHHKSRAIGIYSDKFELKTFSQEPDVNQLIKHLQQNYPGALII</sequence>
<keyword evidence="2" id="KW-1185">Reference proteome</keyword>